<evidence type="ECO:0000256" key="12">
    <source>
        <dbReference type="ARBA" id="ARBA00041377"/>
    </source>
</evidence>
<evidence type="ECO:0000259" key="14">
    <source>
        <dbReference type="Pfam" id="PF17042"/>
    </source>
</evidence>
<dbReference type="Proteomes" id="UP001165641">
    <property type="component" value="Unassembled WGS sequence"/>
</dbReference>
<dbReference type="Gene3D" id="3.40.980.20">
    <property type="entry name" value="Four-carbon acid sugar kinase, nucleotide binding domain"/>
    <property type="match status" value="1"/>
</dbReference>
<sequence>MLIGVIADDFTGASDIANTLAKGIAPEGGLRTAQYSGIPVERAAPEVDAGVIALKSRTAPVADAVSDSLSALDWLRDQGCRQVVFKYCSTFDSTCEGNIGSVADALSAALGAERVVFCPAFPAAGRTVYQGHLFVNGRLLNESGMENHPLTPMTDANLRRWLGHQTRREVGLVPAAVVAQGAQALRDWLRNQAAPYVIADALSETDLLILAEALHDAPLITGASGIALGLARNFIRAGHATTQAASFTPVRGPEAILAGSCSGATRGQIDLHAKLHPTFAIDVPRVMSGEITSATLAQFYKMHIGQAPLAYSSGAPAQVRALQDRFGREAVAKRLDGLFADTAQDLVRSGYRRIVVAGGETSGAVAQAVADTLASSAMAVGPEIDPGVPVLTVKGAEPVALALKSGNFGTGDFFIKALRKMEEGA</sequence>
<comment type="caution">
    <text evidence="15">The sequence shown here is derived from an EMBL/GenBank/DDBJ whole genome shotgun (WGS) entry which is preliminary data.</text>
</comment>
<gene>
    <name evidence="15" type="ORF">PAF17_01655</name>
</gene>
<evidence type="ECO:0000256" key="11">
    <source>
        <dbReference type="ARBA" id="ARBA00039461"/>
    </source>
</evidence>
<name>A0ABT4ZBV2_9RHOB</name>
<keyword evidence="3" id="KW-0547">Nucleotide-binding</keyword>
<protein>
    <recommendedName>
        <fullName evidence="11">3-oxo-tetronate kinase</fullName>
        <ecNumber evidence="10">2.7.1.217</ecNumber>
    </recommendedName>
    <alternativeName>
        <fullName evidence="12">3-dehydrotetronate 4-kinase</fullName>
    </alternativeName>
</protein>
<accession>A0ABT4ZBV2</accession>
<evidence type="ECO:0000256" key="2">
    <source>
        <dbReference type="ARBA" id="ARBA00022679"/>
    </source>
</evidence>
<evidence type="ECO:0000256" key="10">
    <source>
        <dbReference type="ARBA" id="ARBA00039095"/>
    </source>
</evidence>
<dbReference type="SUPFAM" id="SSF142764">
    <property type="entry name" value="YgbK-like"/>
    <property type="match status" value="1"/>
</dbReference>
<keyword evidence="2" id="KW-0808">Transferase</keyword>
<evidence type="ECO:0000256" key="6">
    <source>
        <dbReference type="ARBA" id="ARBA00023277"/>
    </source>
</evidence>
<evidence type="ECO:0000256" key="5">
    <source>
        <dbReference type="ARBA" id="ARBA00022840"/>
    </source>
</evidence>
<reference evidence="15" key="1">
    <citation type="submission" date="2022-12" db="EMBL/GenBank/DDBJ databases">
        <title>Paracoccus onchidii sp. nov., isolated from a marine invertebrate from the South China Sea.</title>
        <authorList>
            <person name="Xu S."/>
            <person name="Liu Z."/>
            <person name="Xu Y."/>
        </authorList>
    </citation>
    <scope>NUCLEOTIDE SEQUENCE</scope>
    <source>
        <strain evidence="15">Z330</strain>
    </source>
</reference>
<keyword evidence="16" id="KW-1185">Reference proteome</keyword>
<keyword evidence="5" id="KW-0067">ATP-binding</keyword>
<comment type="function">
    <text evidence="9">Catalyzes the ATP-dependent phosphorylation of 3-oxo-tetronate to 3-oxo-tetronate 4-phosphate.</text>
</comment>
<evidence type="ECO:0000313" key="15">
    <source>
        <dbReference type="EMBL" id="MDB6176206.1"/>
    </source>
</evidence>
<evidence type="ECO:0000256" key="8">
    <source>
        <dbReference type="ARBA" id="ARBA00036346"/>
    </source>
</evidence>
<dbReference type="InterPro" id="IPR010737">
    <property type="entry name" value="4-carb_acid_sugar_kinase_N"/>
</dbReference>
<evidence type="ECO:0000256" key="7">
    <source>
        <dbReference type="ARBA" id="ARBA00035898"/>
    </source>
</evidence>
<dbReference type="InterPro" id="IPR050007">
    <property type="entry name" value="OtnK"/>
</dbReference>
<dbReference type="InterPro" id="IPR042213">
    <property type="entry name" value="NBD_C_sf"/>
</dbReference>
<dbReference type="EC" id="2.7.1.217" evidence="10"/>
<dbReference type="NCBIfam" id="NF043035">
    <property type="entry name" value="OxoTetrKin"/>
    <property type="match status" value="1"/>
</dbReference>
<evidence type="ECO:0000256" key="3">
    <source>
        <dbReference type="ARBA" id="ARBA00022741"/>
    </source>
</evidence>
<evidence type="ECO:0000256" key="9">
    <source>
        <dbReference type="ARBA" id="ARBA00037335"/>
    </source>
</evidence>
<dbReference type="InterPro" id="IPR031475">
    <property type="entry name" value="NBD_C"/>
</dbReference>
<dbReference type="Pfam" id="PF17042">
    <property type="entry name" value="NBD_C"/>
    <property type="match status" value="1"/>
</dbReference>
<comment type="similarity">
    <text evidence="1">Belongs to the four-carbon acid sugar kinase family.</text>
</comment>
<evidence type="ECO:0000259" key="13">
    <source>
        <dbReference type="Pfam" id="PF07005"/>
    </source>
</evidence>
<proteinExistence type="inferred from homology"/>
<organism evidence="15 16">
    <name type="scientific">Paracoccus onchidii</name>
    <dbReference type="NCBI Taxonomy" id="3017813"/>
    <lineage>
        <taxon>Bacteria</taxon>
        <taxon>Pseudomonadati</taxon>
        <taxon>Pseudomonadota</taxon>
        <taxon>Alphaproteobacteria</taxon>
        <taxon>Rhodobacterales</taxon>
        <taxon>Paracoccaceae</taxon>
        <taxon>Paracoccus</taxon>
    </lineage>
</organism>
<dbReference type="Pfam" id="PF07005">
    <property type="entry name" value="SBD_N"/>
    <property type="match status" value="1"/>
</dbReference>
<evidence type="ECO:0000256" key="1">
    <source>
        <dbReference type="ARBA" id="ARBA00005715"/>
    </source>
</evidence>
<feature type="domain" description="Four-carbon acid sugar kinase nucleotide binding" evidence="14">
    <location>
        <begin position="255"/>
        <end position="414"/>
    </location>
</feature>
<dbReference type="RefSeq" id="WP_271887341.1">
    <property type="nucleotide sequence ID" value="NZ_JAQBIE010000002.1"/>
</dbReference>
<dbReference type="GO" id="GO:0016301">
    <property type="term" value="F:kinase activity"/>
    <property type="evidence" value="ECO:0007669"/>
    <property type="project" value="UniProtKB-KW"/>
</dbReference>
<evidence type="ECO:0000256" key="4">
    <source>
        <dbReference type="ARBA" id="ARBA00022777"/>
    </source>
</evidence>
<comment type="catalytic activity">
    <reaction evidence="8">
        <text>3-dehydro-D-erythronate + ATP = 3-dehydro-4-O-phospho-D-erythronate + ADP + H(+)</text>
        <dbReference type="Rhea" id="RHEA:52556"/>
        <dbReference type="ChEBI" id="CHEBI:15378"/>
        <dbReference type="ChEBI" id="CHEBI:30616"/>
        <dbReference type="ChEBI" id="CHEBI:57958"/>
        <dbReference type="ChEBI" id="CHEBI:136593"/>
        <dbReference type="ChEBI" id="CHEBI:456216"/>
        <dbReference type="EC" id="2.7.1.217"/>
    </reaction>
</comment>
<keyword evidence="4 15" id="KW-0418">Kinase</keyword>
<dbReference type="InterPro" id="IPR037051">
    <property type="entry name" value="4-carb_acid_sugar_kinase_N_sf"/>
</dbReference>
<keyword evidence="6" id="KW-0119">Carbohydrate metabolism</keyword>
<dbReference type="Gene3D" id="3.40.50.10840">
    <property type="entry name" value="Putative sugar-binding, N-terminal domain"/>
    <property type="match status" value="1"/>
</dbReference>
<comment type="catalytic activity">
    <reaction evidence="7">
        <text>3-dehydro-L-erythronate + ATP = 3-dehydro-4-O-phospho-L-erythronate + ADP + H(+)</text>
        <dbReference type="Rhea" id="RHEA:52552"/>
        <dbReference type="ChEBI" id="CHEBI:15378"/>
        <dbReference type="ChEBI" id="CHEBI:30616"/>
        <dbReference type="ChEBI" id="CHEBI:136592"/>
        <dbReference type="ChEBI" id="CHEBI:136670"/>
        <dbReference type="ChEBI" id="CHEBI:456216"/>
        <dbReference type="EC" id="2.7.1.217"/>
    </reaction>
</comment>
<dbReference type="EMBL" id="JAQBIE010000002">
    <property type="protein sequence ID" value="MDB6176206.1"/>
    <property type="molecule type" value="Genomic_DNA"/>
</dbReference>
<evidence type="ECO:0000313" key="16">
    <source>
        <dbReference type="Proteomes" id="UP001165641"/>
    </source>
</evidence>
<feature type="domain" description="Four-carbon acid sugar kinase N-terminal" evidence="13">
    <location>
        <begin position="3"/>
        <end position="229"/>
    </location>
</feature>